<gene>
    <name evidence="1" type="primary">CSON006793</name>
</gene>
<evidence type="ECO:0000313" key="1">
    <source>
        <dbReference type="EMBL" id="SSX33693.1"/>
    </source>
</evidence>
<accession>A0A336MYE3</accession>
<dbReference type="AlphaFoldDB" id="A0A336MYE3"/>
<organism evidence="1">
    <name type="scientific">Culicoides sonorensis</name>
    <name type="common">Biting midge</name>
    <dbReference type="NCBI Taxonomy" id="179676"/>
    <lineage>
        <taxon>Eukaryota</taxon>
        <taxon>Metazoa</taxon>
        <taxon>Ecdysozoa</taxon>
        <taxon>Arthropoda</taxon>
        <taxon>Hexapoda</taxon>
        <taxon>Insecta</taxon>
        <taxon>Pterygota</taxon>
        <taxon>Neoptera</taxon>
        <taxon>Endopterygota</taxon>
        <taxon>Diptera</taxon>
        <taxon>Nematocera</taxon>
        <taxon>Chironomoidea</taxon>
        <taxon>Ceratopogonidae</taxon>
        <taxon>Ceratopogoninae</taxon>
        <taxon>Culicoides</taxon>
        <taxon>Monoculicoides</taxon>
    </lineage>
</organism>
<dbReference type="EMBL" id="UFQT01002567">
    <property type="protein sequence ID" value="SSX33693.1"/>
    <property type="molecule type" value="Genomic_DNA"/>
</dbReference>
<proteinExistence type="predicted"/>
<protein>
    <submittedName>
        <fullName evidence="1">CSON006793 protein</fullName>
    </submittedName>
</protein>
<dbReference type="VEuPathDB" id="VectorBase:CSON006793"/>
<reference evidence="1" key="1">
    <citation type="submission" date="2018-07" db="EMBL/GenBank/DDBJ databases">
        <authorList>
            <person name="Quirk P.G."/>
            <person name="Krulwich T.A."/>
        </authorList>
    </citation>
    <scope>NUCLEOTIDE SEQUENCE</scope>
</reference>
<sequence length="83" mass="9457">MDPDSKITFEIPSSLDLDSFIKTNNYTLLFSQLHSADSHNNRLVKDLFNNRSSGNEVLKLGSIAHIPQFKFHNYPCKAHVPLK</sequence>
<name>A0A336MYE3_CULSO</name>